<proteinExistence type="predicted"/>
<dbReference type="Proteomes" id="UP000095287">
    <property type="component" value="Unplaced"/>
</dbReference>
<dbReference type="WBParaSite" id="L893_g6569.t1">
    <property type="protein sequence ID" value="L893_g6569.t1"/>
    <property type="gene ID" value="L893_g6569"/>
</dbReference>
<organism evidence="1 2">
    <name type="scientific">Steinernema glaseri</name>
    <dbReference type="NCBI Taxonomy" id="37863"/>
    <lineage>
        <taxon>Eukaryota</taxon>
        <taxon>Metazoa</taxon>
        <taxon>Ecdysozoa</taxon>
        <taxon>Nematoda</taxon>
        <taxon>Chromadorea</taxon>
        <taxon>Rhabditida</taxon>
        <taxon>Tylenchina</taxon>
        <taxon>Panagrolaimomorpha</taxon>
        <taxon>Strongyloidoidea</taxon>
        <taxon>Steinernematidae</taxon>
        <taxon>Steinernema</taxon>
    </lineage>
</organism>
<dbReference type="AlphaFoldDB" id="A0A1I8AJE0"/>
<accession>A0A1I8AJE0</accession>
<keyword evidence="1" id="KW-1185">Reference proteome</keyword>
<name>A0A1I8AJE0_9BILA</name>
<protein>
    <submittedName>
        <fullName evidence="2">Uncharacterized protein</fullName>
    </submittedName>
</protein>
<reference evidence="2" key="1">
    <citation type="submission" date="2016-11" db="UniProtKB">
        <authorList>
            <consortium name="WormBaseParasite"/>
        </authorList>
    </citation>
    <scope>IDENTIFICATION</scope>
</reference>
<sequence>MVLARSTEALLIPDPNISMLRLHKPAGIQVSLSLSAPLHKHARIAFVTRLFCSLRQHQTSPQANNPVYDPCALENRPHGSLKTEQNTSYAPSYVVFSTLEVVQKWIKCFILLPCFFVIFDLYRSQLTIHIVDDSLLPLHYKG</sequence>
<evidence type="ECO:0000313" key="2">
    <source>
        <dbReference type="WBParaSite" id="L893_g6569.t1"/>
    </source>
</evidence>
<evidence type="ECO:0000313" key="1">
    <source>
        <dbReference type="Proteomes" id="UP000095287"/>
    </source>
</evidence>